<sequence>MGIKLPMLQIRAGTKCIALLIATGAILAGCQSSGVDGLAAYGDSAKTVEDDSAVAFYKNDELITTGKLQFQEKNYGKSYAIYKRAVDVFPQDPAAWLGLAASADMVARFDTSDRAYQQLSRMIGNTPVYYNNIGYSHLLRGDLRTARRYFLKAYELDPGNEITARNLELMKNSVNYAQRG</sequence>
<dbReference type="InterPro" id="IPR019734">
    <property type="entry name" value="TPR_rpt"/>
</dbReference>
<dbReference type="SUPFAM" id="SSF48452">
    <property type="entry name" value="TPR-like"/>
    <property type="match status" value="1"/>
</dbReference>
<keyword evidence="2 3" id="KW-0802">TPR repeat</keyword>
<reference evidence="4 5" key="1">
    <citation type="submission" date="2020-08" db="EMBL/GenBank/DDBJ databases">
        <title>Genomic Encyclopedia of Type Strains, Phase IV (KMG-V): Genome sequencing to study the core and pangenomes of soil and plant-associated prokaryotes.</title>
        <authorList>
            <person name="Whitman W."/>
        </authorList>
    </citation>
    <scope>NUCLEOTIDE SEQUENCE [LARGE SCALE GENOMIC DNA]</scope>
    <source>
        <strain evidence="4 5">SEMIA 415</strain>
    </source>
</reference>
<accession>A0AAE2MGT5</accession>
<evidence type="ECO:0000256" key="3">
    <source>
        <dbReference type="PROSITE-ProRule" id="PRU00339"/>
    </source>
</evidence>
<evidence type="ECO:0000256" key="2">
    <source>
        <dbReference type="ARBA" id="ARBA00022803"/>
    </source>
</evidence>
<keyword evidence="1" id="KW-0677">Repeat</keyword>
<dbReference type="InterPro" id="IPR011990">
    <property type="entry name" value="TPR-like_helical_dom_sf"/>
</dbReference>
<evidence type="ECO:0000313" key="5">
    <source>
        <dbReference type="Proteomes" id="UP000538507"/>
    </source>
</evidence>
<evidence type="ECO:0000313" key="4">
    <source>
        <dbReference type="EMBL" id="MBB4289173.1"/>
    </source>
</evidence>
<dbReference type="PROSITE" id="PS51257">
    <property type="entry name" value="PROKAR_LIPOPROTEIN"/>
    <property type="match status" value="1"/>
</dbReference>
<organism evidence="4 5">
    <name type="scientific">Rhizobium leguminosarum</name>
    <dbReference type="NCBI Taxonomy" id="384"/>
    <lineage>
        <taxon>Bacteria</taxon>
        <taxon>Pseudomonadati</taxon>
        <taxon>Pseudomonadota</taxon>
        <taxon>Alphaproteobacteria</taxon>
        <taxon>Hyphomicrobiales</taxon>
        <taxon>Rhizobiaceae</taxon>
        <taxon>Rhizobium/Agrobacterium group</taxon>
        <taxon>Rhizobium</taxon>
    </lineage>
</organism>
<name>A0AAE2MGT5_RHILE</name>
<feature type="repeat" description="TPR" evidence="3">
    <location>
        <begin position="127"/>
        <end position="160"/>
    </location>
</feature>
<comment type="caution">
    <text evidence="4">The sequence shown here is derived from an EMBL/GenBank/DDBJ whole genome shotgun (WGS) entry which is preliminary data.</text>
</comment>
<dbReference type="Proteomes" id="UP000538507">
    <property type="component" value="Unassembled WGS sequence"/>
</dbReference>
<dbReference type="Pfam" id="PF07719">
    <property type="entry name" value="TPR_2"/>
    <property type="match status" value="1"/>
</dbReference>
<proteinExistence type="predicted"/>
<dbReference type="Gene3D" id="1.25.40.10">
    <property type="entry name" value="Tetratricopeptide repeat domain"/>
    <property type="match status" value="1"/>
</dbReference>
<dbReference type="PROSITE" id="PS50005">
    <property type="entry name" value="TPR"/>
    <property type="match status" value="1"/>
</dbReference>
<dbReference type="AlphaFoldDB" id="A0AAE2MGT5"/>
<dbReference type="EMBL" id="JACIGO010000001">
    <property type="protein sequence ID" value="MBB4289173.1"/>
    <property type="molecule type" value="Genomic_DNA"/>
</dbReference>
<gene>
    <name evidence="4" type="ORF">GGE16_001189</name>
</gene>
<dbReference type="SMART" id="SM00028">
    <property type="entry name" value="TPR"/>
    <property type="match status" value="2"/>
</dbReference>
<protein>
    <submittedName>
        <fullName evidence="4">Flp pilus assembly protein TadD</fullName>
    </submittedName>
</protein>
<dbReference type="InterPro" id="IPR013105">
    <property type="entry name" value="TPR_2"/>
</dbReference>
<evidence type="ECO:0000256" key="1">
    <source>
        <dbReference type="ARBA" id="ARBA00022737"/>
    </source>
</evidence>